<protein>
    <recommendedName>
        <fullName evidence="2">Peptidase C51 domain-containing protein</fullName>
    </recommendedName>
</protein>
<dbReference type="PROSITE" id="PS50911">
    <property type="entry name" value="CHAP"/>
    <property type="match status" value="1"/>
</dbReference>
<sequence length="186" mass="19711">MRLAQCSRPRLSLRLLLAAVLIALFSSVALSGPLTASAADTRTTIVNAANGEVGQQETPPGSNCNPYGPCEPWCAHFATWTWRQAGINIPNYGFTGDIYTWGQNKGRAHSTNTGMQPGDIVLYGTGPQNTDTSVHTGVVVAVASNGYITTVEGNANNQVSKYGPFDPKRAKNAGRPGNIYGWVSAL</sequence>
<keyword evidence="4" id="KW-1185">Reference proteome</keyword>
<dbReference type="Gene3D" id="3.90.1720.10">
    <property type="entry name" value="endopeptidase domain like (from Nostoc punctiforme)"/>
    <property type="match status" value="1"/>
</dbReference>
<feature type="domain" description="Peptidase C51" evidence="2">
    <location>
        <begin position="49"/>
        <end position="184"/>
    </location>
</feature>
<keyword evidence="1" id="KW-0732">Signal</keyword>
<evidence type="ECO:0000313" key="3">
    <source>
        <dbReference type="EMBL" id="GAA1558047.1"/>
    </source>
</evidence>
<reference evidence="4" key="1">
    <citation type="journal article" date="2019" name="Int. J. Syst. Evol. Microbiol.">
        <title>The Global Catalogue of Microorganisms (GCM) 10K type strain sequencing project: providing services to taxonomists for standard genome sequencing and annotation.</title>
        <authorList>
            <consortium name="The Broad Institute Genomics Platform"/>
            <consortium name="The Broad Institute Genome Sequencing Center for Infectious Disease"/>
            <person name="Wu L."/>
            <person name="Ma J."/>
        </authorList>
    </citation>
    <scope>NUCLEOTIDE SEQUENCE [LARGE SCALE GENOMIC DNA]</scope>
    <source>
        <strain evidence="4">JCM 15572</strain>
    </source>
</reference>
<dbReference type="SUPFAM" id="SSF54001">
    <property type="entry name" value="Cysteine proteinases"/>
    <property type="match status" value="1"/>
</dbReference>
<dbReference type="Pfam" id="PF05257">
    <property type="entry name" value="CHAP"/>
    <property type="match status" value="1"/>
</dbReference>
<evidence type="ECO:0000313" key="4">
    <source>
        <dbReference type="Proteomes" id="UP001501705"/>
    </source>
</evidence>
<name>A0ABP4NBF4_9ACTN</name>
<evidence type="ECO:0000259" key="2">
    <source>
        <dbReference type="PROSITE" id="PS50911"/>
    </source>
</evidence>
<dbReference type="RefSeq" id="WP_344232472.1">
    <property type="nucleotide sequence ID" value="NZ_BAAAPH010000003.1"/>
</dbReference>
<feature type="signal peptide" evidence="1">
    <location>
        <begin position="1"/>
        <end position="38"/>
    </location>
</feature>
<gene>
    <name evidence="3" type="ORF">GCM10009804_13560</name>
</gene>
<evidence type="ECO:0000256" key="1">
    <source>
        <dbReference type="SAM" id="SignalP"/>
    </source>
</evidence>
<accession>A0ABP4NBF4</accession>
<dbReference type="EMBL" id="BAAAPH010000003">
    <property type="protein sequence ID" value="GAA1558047.1"/>
    <property type="molecule type" value="Genomic_DNA"/>
</dbReference>
<dbReference type="InterPro" id="IPR038765">
    <property type="entry name" value="Papain-like_cys_pep_sf"/>
</dbReference>
<comment type="caution">
    <text evidence="3">The sequence shown here is derived from an EMBL/GenBank/DDBJ whole genome shotgun (WGS) entry which is preliminary data.</text>
</comment>
<feature type="chain" id="PRO_5046812492" description="Peptidase C51 domain-containing protein" evidence="1">
    <location>
        <begin position="39"/>
        <end position="186"/>
    </location>
</feature>
<proteinExistence type="predicted"/>
<dbReference type="InterPro" id="IPR007921">
    <property type="entry name" value="CHAP_dom"/>
</dbReference>
<dbReference type="Proteomes" id="UP001501705">
    <property type="component" value="Unassembled WGS sequence"/>
</dbReference>
<organism evidence="3 4">
    <name type="scientific">Kribbella hippodromi</name>
    <dbReference type="NCBI Taxonomy" id="434347"/>
    <lineage>
        <taxon>Bacteria</taxon>
        <taxon>Bacillati</taxon>
        <taxon>Actinomycetota</taxon>
        <taxon>Actinomycetes</taxon>
        <taxon>Propionibacteriales</taxon>
        <taxon>Kribbellaceae</taxon>
        <taxon>Kribbella</taxon>
    </lineage>
</organism>